<gene>
    <name evidence="2" type="ORF">OEA41_008434</name>
</gene>
<proteinExistence type="predicted"/>
<accession>A0AAD9ZEF8</accession>
<evidence type="ECO:0000313" key="3">
    <source>
        <dbReference type="Proteomes" id="UP001276659"/>
    </source>
</evidence>
<organism evidence="2 3">
    <name type="scientific">Lepraria neglecta</name>
    <dbReference type="NCBI Taxonomy" id="209136"/>
    <lineage>
        <taxon>Eukaryota</taxon>
        <taxon>Fungi</taxon>
        <taxon>Dikarya</taxon>
        <taxon>Ascomycota</taxon>
        <taxon>Pezizomycotina</taxon>
        <taxon>Lecanoromycetes</taxon>
        <taxon>OSLEUM clade</taxon>
        <taxon>Lecanoromycetidae</taxon>
        <taxon>Lecanorales</taxon>
        <taxon>Lecanorineae</taxon>
        <taxon>Stereocaulaceae</taxon>
        <taxon>Lepraria</taxon>
    </lineage>
</organism>
<evidence type="ECO:0000313" key="2">
    <source>
        <dbReference type="EMBL" id="KAK3177106.1"/>
    </source>
</evidence>
<comment type="caution">
    <text evidence="2">The sequence shown here is derived from an EMBL/GenBank/DDBJ whole genome shotgun (WGS) entry which is preliminary data.</text>
</comment>
<dbReference type="Pfam" id="PF17111">
    <property type="entry name" value="PigL_N"/>
    <property type="match status" value="1"/>
</dbReference>
<reference evidence="2" key="1">
    <citation type="submission" date="2022-11" db="EMBL/GenBank/DDBJ databases">
        <title>Chromosomal genome sequence assembly and mating type (MAT) locus characterization of the leprose asexual lichenized fungus Lepraria neglecta (Nyl.) Erichsen.</title>
        <authorList>
            <person name="Allen J.L."/>
            <person name="Pfeffer B."/>
        </authorList>
    </citation>
    <scope>NUCLEOTIDE SEQUENCE</scope>
    <source>
        <strain evidence="2">Allen 5258</strain>
    </source>
</reference>
<dbReference type="EMBL" id="JASNWA010000004">
    <property type="protein sequence ID" value="KAK3177106.1"/>
    <property type="molecule type" value="Genomic_DNA"/>
</dbReference>
<protein>
    <recommendedName>
        <fullName evidence="1">Azaphilone pigments biosynthesis cluster protein L N-terminal domain-containing protein</fullName>
    </recommendedName>
</protein>
<evidence type="ECO:0000259" key="1">
    <source>
        <dbReference type="Pfam" id="PF17111"/>
    </source>
</evidence>
<keyword evidence="3" id="KW-1185">Reference proteome</keyword>
<sequence length="234" mass="26244">MMDPLSASASIAGLLSTADVVVRRLYKYIKAVRAAEKEISEFSMEITNLYGVLSSLQSAASRFENADSGLSLQERTMQLHHIHACYDTLDGIRSLLEKDGPFMSKSRMDVIKRRLHWPLSQTKTKTLIEEVGRHKQNVTLALNADTLSALLTALSRQGAISHDIEDVRNQMMAVSMSDARRRVLRSYAEVVVPHKYLSAAVKLRQMGTGLWISEETNFEPWLNSSRAKLHLTGE</sequence>
<feature type="domain" description="Azaphilone pigments biosynthesis cluster protein L N-terminal" evidence="1">
    <location>
        <begin position="2"/>
        <end position="64"/>
    </location>
</feature>
<dbReference type="Proteomes" id="UP001276659">
    <property type="component" value="Unassembled WGS sequence"/>
</dbReference>
<dbReference type="InterPro" id="IPR031348">
    <property type="entry name" value="PigL_N"/>
</dbReference>
<dbReference type="AlphaFoldDB" id="A0AAD9ZEF8"/>
<name>A0AAD9ZEF8_9LECA</name>